<sequence>MSRPLGPVALISLSDNHGSTHPVLLHHLGV</sequence>
<reference evidence="1 2" key="1">
    <citation type="submission" date="2018-08" db="EMBL/GenBank/DDBJ databases">
        <title>Genomic Encyclopedia of Archaeal and Bacterial Type Strains, Phase II (KMG-II): from individual species to whole genera.</title>
        <authorList>
            <person name="Goeker M."/>
        </authorList>
    </citation>
    <scope>NUCLEOTIDE SEQUENCE [LARGE SCALE GENOMIC DNA]</scope>
    <source>
        <strain evidence="1 2">DSM 45791</strain>
    </source>
</reference>
<dbReference type="AlphaFoldDB" id="A0A3E0HEI1"/>
<comment type="caution">
    <text evidence="1">The sequence shown here is derived from an EMBL/GenBank/DDBJ whole genome shotgun (WGS) entry which is preliminary data.</text>
</comment>
<gene>
    <name evidence="1" type="ORF">BCF44_109163</name>
</gene>
<accession>A0A3E0HEI1</accession>
<organism evidence="1 2">
    <name type="scientific">Kutzneria buriramensis</name>
    <dbReference type="NCBI Taxonomy" id="1045776"/>
    <lineage>
        <taxon>Bacteria</taxon>
        <taxon>Bacillati</taxon>
        <taxon>Actinomycetota</taxon>
        <taxon>Actinomycetes</taxon>
        <taxon>Pseudonocardiales</taxon>
        <taxon>Pseudonocardiaceae</taxon>
        <taxon>Kutzneria</taxon>
    </lineage>
</organism>
<protein>
    <submittedName>
        <fullName evidence="1">Uncharacterized protein</fullName>
    </submittedName>
</protein>
<evidence type="ECO:0000313" key="2">
    <source>
        <dbReference type="Proteomes" id="UP000256269"/>
    </source>
</evidence>
<dbReference type="Proteomes" id="UP000256269">
    <property type="component" value="Unassembled WGS sequence"/>
</dbReference>
<name>A0A3E0HEI1_9PSEU</name>
<proteinExistence type="predicted"/>
<keyword evidence="2" id="KW-1185">Reference proteome</keyword>
<evidence type="ECO:0000313" key="1">
    <source>
        <dbReference type="EMBL" id="REH43620.1"/>
    </source>
</evidence>
<dbReference type="EMBL" id="QUNO01000009">
    <property type="protein sequence ID" value="REH43620.1"/>
    <property type="molecule type" value="Genomic_DNA"/>
</dbReference>